<evidence type="ECO:0000313" key="1">
    <source>
        <dbReference type="EMBL" id="KAK3172937.1"/>
    </source>
</evidence>
<accession>A0AAD9ZA05</accession>
<organism evidence="1 2">
    <name type="scientific">Lepraria neglecta</name>
    <dbReference type="NCBI Taxonomy" id="209136"/>
    <lineage>
        <taxon>Eukaryota</taxon>
        <taxon>Fungi</taxon>
        <taxon>Dikarya</taxon>
        <taxon>Ascomycota</taxon>
        <taxon>Pezizomycotina</taxon>
        <taxon>Lecanoromycetes</taxon>
        <taxon>OSLEUM clade</taxon>
        <taxon>Lecanoromycetidae</taxon>
        <taxon>Lecanorales</taxon>
        <taxon>Lecanorineae</taxon>
        <taxon>Stereocaulaceae</taxon>
        <taxon>Lepraria</taxon>
    </lineage>
</organism>
<keyword evidence="2" id="KW-1185">Reference proteome</keyword>
<name>A0AAD9ZA05_9LECA</name>
<evidence type="ECO:0000313" key="2">
    <source>
        <dbReference type="Proteomes" id="UP001276659"/>
    </source>
</evidence>
<dbReference type="Pfam" id="PF21858">
    <property type="entry name" value="DUF6914"/>
    <property type="match status" value="1"/>
</dbReference>
<dbReference type="AlphaFoldDB" id="A0AAD9ZA05"/>
<proteinExistence type="predicted"/>
<dbReference type="Proteomes" id="UP001276659">
    <property type="component" value="Unassembled WGS sequence"/>
</dbReference>
<protein>
    <submittedName>
        <fullName evidence="1">Uncharacterized protein</fullName>
    </submittedName>
</protein>
<dbReference type="EMBL" id="JASNWA010000007">
    <property type="protein sequence ID" value="KAK3172937.1"/>
    <property type="molecule type" value="Genomic_DNA"/>
</dbReference>
<reference evidence="1" key="1">
    <citation type="submission" date="2022-11" db="EMBL/GenBank/DDBJ databases">
        <title>Chromosomal genome sequence assembly and mating type (MAT) locus characterization of the leprose asexual lichenized fungus Lepraria neglecta (Nyl.) Erichsen.</title>
        <authorList>
            <person name="Allen J.L."/>
            <person name="Pfeffer B."/>
        </authorList>
    </citation>
    <scope>NUCLEOTIDE SEQUENCE</scope>
    <source>
        <strain evidence="1">Allen 5258</strain>
    </source>
</reference>
<comment type="caution">
    <text evidence="1">The sequence shown here is derived from an EMBL/GenBank/DDBJ whole genome shotgun (WGS) entry which is preliminary data.</text>
</comment>
<gene>
    <name evidence="1" type="ORF">OEA41_006263</name>
</gene>
<sequence>MAPNKDRVYIALYVRGGAPEMPGREDTYHWAILVGPKLEDDRRRGMRYHAKERVTPSGTQWFFDEQDIPLAPTGMLLVRIMIGKVKDKTRLVHVLRNTPIGQGQPGWNCVIWVKEVLEGLKADGKAIGRSVLEWERVRDETMKYCQRKKDQHRFDGQGSYDSSKAPTYDLIEGKETIV</sequence>
<dbReference type="InterPro" id="IPR054208">
    <property type="entry name" value="DUF6914"/>
</dbReference>